<feature type="domain" description="Glycosyl transferase family 1" evidence="1">
    <location>
        <begin position="168"/>
        <end position="322"/>
    </location>
</feature>
<evidence type="ECO:0000313" key="2">
    <source>
        <dbReference type="EMBL" id="TCK67806.1"/>
    </source>
</evidence>
<dbReference type="OrthoDB" id="9790710at2"/>
<dbReference type="PANTHER" id="PTHR45947">
    <property type="entry name" value="SULFOQUINOVOSYL TRANSFERASE SQD2"/>
    <property type="match status" value="1"/>
</dbReference>
<evidence type="ECO:0000313" key="3">
    <source>
        <dbReference type="Proteomes" id="UP000295714"/>
    </source>
</evidence>
<comment type="caution">
    <text evidence="2">The sequence shown here is derived from an EMBL/GenBank/DDBJ whole genome shotgun (WGS) entry which is preliminary data.</text>
</comment>
<dbReference type="EMBL" id="SMGI01000002">
    <property type="protein sequence ID" value="TCK67806.1"/>
    <property type="molecule type" value="Genomic_DNA"/>
</dbReference>
<sequence length="345" mass="39762">MIKIVFLYTEIMPYTVAMCKELISENNASILFFSIQEGKFSKFSFNNNLDPKRFEYVVAENLSSNDIVNKIRVFSPSILFISGWGHKSYNNTLSKIKNNNCKVVIGMDTQWSGSIRQCLGSLYFRFFLKKRYDFCWVSGYYQYELARAIGFKRTQIIKNLYCADLEKFKHKEISKLHKNIIYVGRIAKEKNINLLIDSFKELKVDSKYEDWTLTIVGGEKKSVNNKGISYLPFLSQEELSVIAQKSSVFCLPSLFEPWGLVVHEFTAMGLALLVSEKVGASTEFMINGYNGYLFNPLDRKEFTIQLEKIMNSSDSELIEMMNNSKKLSQRISLQTTSANLLSIIR</sequence>
<keyword evidence="3" id="KW-1185">Reference proteome</keyword>
<accession>A0A4R1KRX5</accession>
<dbReference type="InterPro" id="IPR050194">
    <property type="entry name" value="Glycosyltransferase_grp1"/>
</dbReference>
<name>A0A4R1KRX5_9FLAO</name>
<dbReference type="SUPFAM" id="SSF53756">
    <property type="entry name" value="UDP-Glycosyltransferase/glycogen phosphorylase"/>
    <property type="match status" value="1"/>
</dbReference>
<evidence type="ECO:0000259" key="1">
    <source>
        <dbReference type="Pfam" id="PF00534"/>
    </source>
</evidence>
<dbReference type="CDD" id="cd03801">
    <property type="entry name" value="GT4_PimA-like"/>
    <property type="match status" value="1"/>
</dbReference>
<dbReference type="AlphaFoldDB" id="A0A4R1KRX5"/>
<dbReference type="Proteomes" id="UP000295714">
    <property type="component" value="Unassembled WGS sequence"/>
</dbReference>
<keyword evidence="2" id="KW-0808">Transferase</keyword>
<organism evidence="2 3">
    <name type="scientific">Winogradskyella wandonensis</name>
    <dbReference type="NCBI Taxonomy" id="1442586"/>
    <lineage>
        <taxon>Bacteria</taxon>
        <taxon>Pseudomonadati</taxon>
        <taxon>Bacteroidota</taxon>
        <taxon>Flavobacteriia</taxon>
        <taxon>Flavobacteriales</taxon>
        <taxon>Flavobacteriaceae</taxon>
        <taxon>Winogradskyella</taxon>
    </lineage>
</organism>
<reference evidence="2 3" key="1">
    <citation type="journal article" date="2015" name="Stand. Genomic Sci.">
        <title>Genomic Encyclopedia of Bacterial and Archaeal Type Strains, Phase III: the genomes of soil and plant-associated and newly described type strains.</title>
        <authorList>
            <person name="Whitman W.B."/>
            <person name="Woyke T."/>
            <person name="Klenk H.P."/>
            <person name="Zhou Y."/>
            <person name="Lilburn T.G."/>
            <person name="Beck B.J."/>
            <person name="De Vos P."/>
            <person name="Vandamme P."/>
            <person name="Eisen J.A."/>
            <person name="Garrity G."/>
            <person name="Hugenholtz P."/>
            <person name="Kyrpides N.C."/>
        </authorList>
    </citation>
    <scope>NUCLEOTIDE SEQUENCE [LARGE SCALE GENOMIC DNA]</scope>
    <source>
        <strain evidence="2 3">CECT 8445</strain>
    </source>
</reference>
<dbReference type="Pfam" id="PF00534">
    <property type="entry name" value="Glycos_transf_1"/>
    <property type="match status" value="1"/>
</dbReference>
<gene>
    <name evidence="2" type="ORF">DFQ05_1587</name>
</gene>
<dbReference type="RefSeq" id="WP_132704838.1">
    <property type="nucleotide sequence ID" value="NZ_SMGI01000002.1"/>
</dbReference>
<proteinExistence type="predicted"/>
<protein>
    <submittedName>
        <fullName evidence="2">Glycosyltransferase involved in cell wall biosynthesis</fullName>
    </submittedName>
</protein>
<dbReference type="InterPro" id="IPR001296">
    <property type="entry name" value="Glyco_trans_1"/>
</dbReference>
<dbReference type="PANTHER" id="PTHR45947:SF3">
    <property type="entry name" value="SULFOQUINOVOSYL TRANSFERASE SQD2"/>
    <property type="match status" value="1"/>
</dbReference>
<dbReference type="Gene3D" id="3.40.50.2000">
    <property type="entry name" value="Glycogen Phosphorylase B"/>
    <property type="match status" value="1"/>
</dbReference>
<dbReference type="GO" id="GO:0016757">
    <property type="term" value="F:glycosyltransferase activity"/>
    <property type="evidence" value="ECO:0007669"/>
    <property type="project" value="InterPro"/>
</dbReference>